<proteinExistence type="predicted"/>
<feature type="domain" description="TAR DNA-binding protein 43 N-terminal" evidence="3">
    <location>
        <begin position="37"/>
        <end position="102"/>
    </location>
</feature>
<keyword evidence="1" id="KW-0175">Coiled coil</keyword>
<organism evidence="4 5">
    <name type="scientific">Meloidogyne hapla</name>
    <name type="common">Root-knot nematode worm</name>
    <dbReference type="NCBI Taxonomy" id="6305"/>
    <lineage>
        <taxon>Eukaryota</taxon>
        <taxon>Metazoa</taxon>
        <taxon>Ecdysozoa</taxon>
        <taxon>Nematoda</taxon>
        <taxon>Chromadorea</taxon>
        <taxon>Rhabditida</taxon>
        <taxon>Tylenchina</taxon>
        <taxon>Tylenchomorpha</taxon>
        <taxon>Tylenchoidea</taxon>
        <taxon>Meloidogynidae</taxon>
        <taxon>Meloidogyninae</taxon>
        <taxon>Meloidogyne</taxon>
    </lineage>
</organism>
<keyword evidence="2" id="KW-1133">Transmembrane helix</keyword>
<feature type="domain" description="TAR DNA-binding protein 43 N-terminal" evidence="3">
    <location>
        <begin position="231"/>
        <end position="297"/>
    </location>
</feature>
<feature type="transmembrane region" description="Helical" evidence="2">
    <location>
        <begin position="196"/>
        <end position="216"/>
    </location>
</feature>
<dbReference type="Pfam" id="PF18694">
    <property type="entry name" value="TDP-43_N"/>
    <property type="match status" value="2"/>
</dbReference>
<dbReference type="InterPro" id="IPR041105">
    <property type="entry name" value="TDP-43_N"/>
</dbReference>
<name>A0A1I8BXL0_MELHA</name>
<reference evidence="5" key="1">
    <citation type="submission" date="2016-11" db="UniProtKB">
        <authorList>
            <consortium name="WormBaseParasite"/>
        </authorList>
    </citation>
    <scope>IDENTIFICATION</scope>
</reference>
<evidence type="ECO:0000313" key="5">
    <source>
        <dbReference type="WBParaSite" id="MhA1_Contig76.frz3.gene15"/>
    </source>
</evidence>
<dbReference type="AlphaFoldDB" id="A0A1I8BXL0"/>
<keyword evidence="2" id="KW-0812">Transmembrane</keyword>
<keyword evidence="2" id="KW-0472">Membrane</keyword>
<evidence type="ECO:0000313" key="4">
    <source>
        <dbReference type="Proteomes" id="UP000095281"/>
    </source>
</evidence>
<protein>
    <submittedName>
        <fullName evidence="5">Transmembrane protein</fullName>
    </submittedName>
</protein>
<dbReference type="WBParaSite" id="MhA1_Contig76.frz3.gene15">
    <property type="protein sequence ID" value="MhA1_Contig76.frz3.gene15"/>
    <property type="gene ID" value="MhA1_Contig76.frz3.gene15"/>
</dbReference>
<evidence type="ECO:0000256" key="1">
    <source>
        <dbReference type="SAM" id="Coils"/>
    </source>
</evidence>
<keyword evidence="4" id="KW-1185">Reference proteome</keyword>
<feature type="coiled-coil region" evidence="1">
    <location>
        <begin position="152"/>
        <end position="179"/>
    </location>
</feature>
<evidence type="ECO:0000259" key="3">
    <source>
        <dbReference type="Pfam" id="PF18694"/>
    </source>
</evidence>
<evidence type="ECO:0000256" key="2">
    <source>
        <dbReference type="SAM" id="Phobius"/>
    </source>
</evidence>
<sequence>MIFISLGCMSLWVKHYNRCPLCQAEWNTVKVKTNFEFDAQVALATDNDGCLLVDTLNRFGYQGAVALLYVDPETGRTTRIERDPSCTKFLRPASGWANKEFVSMRRQTAPLVEYVRPNNGDNEMERDIRRRYYKTVEYVLRSTYEARYVNEILRLRIDMMEKENLKETLRAEIKRDIERELRAEIRQSNSNYTANATLVVTAVGVIGGIFFCYLSIYAQYVRIKTSFGYEADAISLPTDNEGNLLIETLNCFGFHGVVALKFTDPATLRLAGHVKDPTGTKFLPPHFGWQNKEFVVVRKQSAPMVEFKTDLMAYIQRASSTQLMVT</sequence>
<dbReference type="Proteomes" id="UP000095281">
    <property type="component" value="Unplaced"/>
</dbReference>
<accession>A0A1I8BXL0</accession>